<reference evidence="16 17" key="1">
    <citation type="journal article" date="2016" name="Microb. Cell Fact.">
        <title>Dissection of exopolysaccharide biosynthesis in Kozakia baliensis.</title>
        <authorList>
            <person name="Brandt J.U."/>
            <person name="Jakob F."/>
            <person name="Behr J."/>
            <person name="Geissler A.J."/>
            <person name="Vogel R.F."/>
        </authorList>
    </citation>
    <scope>NUCLEOTIDE SEQUENCE [LARGE SCALE GENOMIC DNA]</scope>
    <source>
        <strain evidence="16 17">DSM 14400</strain>
    </source>
</reference>
<dbReference type="KEGG" id="kba:A0U89_04215"/>
<evidence type="ECO:0000256" key="2">
    <source>
        <dbReference type="ARBA" id="ARBA00004477"/>
    </source>
</evidence>
<evidence type="ECO:0000313" key="17">
    <source>
        <dbReference type="Proteomes" id="UP000179145"/>
    </source>
</evidence>
<dbReference type="STRING" id="153496.A0U89_04215"/>
<dbReference type="Proteomes" id="UP000179145">
    <property type="component" value="Chromosome"/>
</dbReference>
<evidence type="ECO:0000313" key="16">
    <source>
        <dbReference type="EMBL" id="AOX16459.1"/>
    </source>
</evidence>
<dbReference type="InterPro" id="IPR006694">
    <property type="entry name" value="Fatty_acid_hydroxylase"/>
</dbReference>
<evidence type="ECO:0000256" key="11">
    <source>
        <dbReference type="ARBA" id="ARBA00023098"/>
    </source>
</evidence>
<evidence type="ECO:0000256" key="3">
    <source>
        <dbReference type="ARBA" id="ARBA00022516"/>
    </source>
</evidence>
<dbReference type="InterPro" id="IPR014430">
    <property type="entry name" value="Scs7"/>
</dbReference>
<gene>
    <name evidence="16" type="ORF">A0U89_04215</name>
</gene>
<dbReference type="GO" id="GO:0006633">
    <property type="term" value="P:fatty acid biosynthetic process"/>
    <property type="evidence" value="ECO:0007669"/>
    <property type="project" value="UniProtKB-KW"/>
</dbReference>
<keyword evidence="6" id="KW-0256">Endoplasmic reticulum</keyword>
<proteinExistence type="predicted"/>
<evidence type="ECO:0000256" key="8">
    <source>
        <dbReference type="ARBA" id="ARBA00022833"/>
    </source>
</evidence>
<accession>A0A1D8US35</accession>
<dbReference type="GO" id="GO:0016020">
    <property type="term" value="C:membrane"/>
    <property type="evidence" value="ECO:0007669"/>
    <property type="project" value="InterPro"/>
</dbReference>
<comment type="cofactor">
    <cofactor evidence="1">
        <name>Zn(2+)</name>
        <dbReference type="ChEBI" id="CHEBI:29105"/>
    </cofactor>
</comment>
<evidence type="ECO:0000256" key="13">
    <source>
        <dbReference type="ARBA" id="ARBA00023160"/>
    </source>
</evidence>
<dbReference type="EMBL" id="CP014674">
    <property type="protein sequence ID" value="AOX16459.1"/>
    <property type="molecule type" value="Genomic_DNA"/>
</dbReference>
<dbReference type="AlphaFoldDB" id="A0A1D8US35"/>
<protein>
    <recommendedName>
        <fullName evidence="15">Fatty acid hydroxylase domain-containing protein</fullName>
    </recommendedName>
</protein>
<comment type="subcellular location">
    <subcellularLocation>
        <location evidence="2">Endoplasmic reticulum membrane</location>
        <topology evidence="2">Multi-pass membrane protein</topology>
    </subcellularLocation>
</comment>
<evidence type="ECO:0000256" key="10">
    <source>
        <dbReference type="ARBA" id="ARBA00023002"/>
    </source>
</evidence>
<evidence type="ECO:0000259" key="15">
    <source>
        <dbReference type="Pfam" id="PF04116"/>
    </source>
</evidence>
<keyword evidence="7" id="KW-0276">Fatty acid metabolism</keyword>
<evidence type="ECO:0000256" key="7">
    <source>
        <dbReference type="ARBA" id="ARBA00022832"/>
    </source>
</evidence>
<evidence type="ECO:0000256" key="6">
    <source>
        <dbReference type="ARBA" id="ARBA00022824"/>
    </source>
</evidence>
<organism evidence="16 17">
    <name type="scientific">Kozakia baliensis</name>
    <dbReference type="NCBI Taxonomy" id="153496"/>
    <lineage>
        <taxon>Bacteria</taxon>
        <taxon>Pseudomonadati</taxon>
        <taxon>Pseudomonadota</taxon>
        <taxon>Alphaproteobacteria</taxon>
        <taxon>Acetobacterales</taxon>
        <taxon>Acetobacteraceae</taxon>
        <taxon>Kozakia</taxon>
    </lineage>
</organism>
<evidence type="ECO:0000256" key="9">
    <source>
        <dbReference type="ARBA" id="ARBA00022989"/>
    </source>
</evidence>
<keyword evidence="9 14" id="KW-1133">Transmembrane helix</keyword>
<dbReference type="GO" id="GO:0005506">
    <property type="term" value="F:iron ion binding"/>
    <property type="evidence" value="ECO:0007669"/>
    <property type="project" value="InterPro"/>
</dbReference>
<evidence type="ECO:0000256" key="5">
    <source>
        <dbReference type="ARBA" id="ARBA00022723"/>
    </source>
</evidence>
<keyword evidence="4 14" id="KW-0812">Transmembrane</keyword>
<keyword evidence="12 14" id="KW-0472">Membrane</keyword>
<dbReference type="PANTHER" id="PTHR12863">
    <property type="entry name" value="FATTY ACID HYDROXYLASE"/>
    <property type="match status" value="1"/>
</dbReference>
<dbReference type="Pfam" id="PF04116">
    <property type="entry name" value="FA_hydroxylase"/>
    <property type="match status" value="1"/>
</dbReference>
<feature type="transmembrane region" description="Helical" evidence="14">
    <location>
        <begin position="28"/>
        <end position="47"/>
    </location>
</feature>
<sequence>MPMHWFLPVWVIVLTAAGWSCHGISAARFLSLLCLGIVLWTLIEYAAHRFLFHLKLNSERGKQFIFLIHGNHHADPADHLRNMMPLIVTLPLAAIIWSGLWLAFGPAGTAAFTGFGIGYVMYDLTHYATHQYSGSSTLFQRLKQHHLRHHYVAPEANYAITAIFWDTVFRTCAPRRRR</sequence>
<evidence type="ECO:0000256" key="14">
    <source>
        <dbReference type="SAM" id="Phobius"/>
    </source>
</evidence>
<dbReference type="GO" id="GO:0080132">
    <property type="term" value="F:fatty acid 2-hydroxylase activity"/>
    <property type="evidence" value="ECO:0007669"/>
    <property type="project" value="InterPro"/>
</dbReference>
<keyword evidence="5" id="KW-0479">Metal-binding</keyword>
<dbReference type="PANTHER" id="PTHR12863:SF1">
    <property type="entry name" value="FATTY ACID 2-HYDROXYLASE"/>
    <property type="match status" value="1"/>
</dbReference>
<name>A0A1D8US35_9PROT</name>
<feature type="domain" description="Fatty acid hydroxylase" evidence="15">
    <location>
        <begin position="34"/>
        <end position="171"/>
    </location>
</feature>
<evidence type="ECO:0000256" key="12">
    <source>
        <dbReference type="ARBA" id="ARBA00023136"/>
    </source>
</evidence>
<keyword evidence="17" id="KW-1185">Reference proteome</keyword>
<feature type="transmembrane region" description="Helical" evidence="14">
    <location>
        <begin position="86"/>
        <end position="104"/>
    </location>
</feature>
<evidence type="ECO:0000256" key="4">
    <source>
        <dbReference type="ARBA" id="ARBA00022692"/>
    </source>
</evidence>
<dbReference type="eggNOG" id="COG3000">
    <property type="taxonomic scope" value="Bacteria"/>
</dbReference>
<evidence type="ECO:0000256" key="1">
    <source>
        <dbReference type="ARBA" id="ARBA00001947"/>
    </source>
</evidence>
<keyword evidence="11" id="KW-0443">Lipid metabolism</keyword>
<keyword evidence="3" id="KW-0444">Lipid biosynthesis</keyword>
<keyword evidence="8" id="KW-0862">Zinc</keyword>
<keyword evidence="13" id="KW-0275">Fatty acid biosynthesis</keyword>
<keyword evidence="10" id="KW-0560">Oxidoreductase</keyword>